<evidence type="ECO:0000256" key="3">
    <source>
        <dbReference type="ARBA" id="ARBA00012438"/>
    </source>
</evidence>
<evidence type="ECO:0000256" key="2">
    <source>
        <dbReference type="ARBA" id="ARBA00004651"/>
    </source>
</evidence>
<dbReference type="InterPro" id="IPR004358">
    <property type="entry name" value="Sig_transdc_His_kin-like_C"/>
</dbReference>
<dbReference type="Pfam" id="PF06580">
    <property type="entry name" value="His_kinase"/>
    <property type="match status" value="1"/>
</dbReference>
<reference evidence="16" key="2">
    <citation type="submission" date="2020-09" db="EMBL/GenBank/DDBJ databases">
        <authorList>
            <person name="Sun Q."/>
            <person name="Zhou Y."/>
        </authorList>
    </citation>
    <scope>NUCLEOTIDE SEQUENCE</scope>
    <source>
        <strain evidence="16">CGMCC 1.12987</strain>
    </source>
</reference>
<dbReference type="GO" id="GO:0005524">
    <property type="term" value="F:ATP binding"/>
    <property type="evidence" value="ECO:0007669"/>
    <property type="project" value="UniProtKB-KW"/>
</dbReference>
<comment type="subcellular location">
    <subcellularLocation>
        <location evidence="2">Cell membrane</location>
        <topology evidence="2">Multi-pass membrane protein</topology>
    </subcellularLocation>
</comment>
<dbReference type="CDD" id="cd06225">
    <property type="entry name" value="HAMP"/>
    <property type="match status" value="1"/>
</dbReference>
<comment type="catalytic activity">
    <reaction evidence="1">
        <text>ATP + protein L-histidine = ADP + protein N-phospho-L-histidine.</text>
        <dbReference type="EC" id="2.7.13.3"/>
    </reaction>
</comment>
<evidence type="ECO:0000259" key="15">
    <source>
        <dbReference type="PROSITE" id="PS50885"/>
    </source>
</evidence>
<dbReference type="Pfam" id="PF02743">
    <property type="entry name" value="dCache_1"/>
    <property type="match status" value="1"/>
</dbReference>
<protein>
    <recommendedName>
        <fullName evidence="3">histidine kinase</fullName>
        <ecNumber evidence="3">2.7.13.3</ecNumber>
    </recommendedName>
</protein>
<evidence type="ECO:0000313" key="16">
    <source>
        <dbReference type="EMBL" id="GGF90956.1"/>
    </source>
</evidence>
<dbReference type="InterPro" id="IPR003594">
    <property type="entry name" value="HATPase_dom"/>
</dbReference>
<dbReference type="PROSITE" id="PS50885">
    <property type="entry name" value="HAMP"/>
    <property type="match status" value="1"/>
</dbReference>
<keyword evidence="9 16" id="KW-0418">Kinase</keyword>
<organism evidence="16 17">
    <name type="scientific">Paenibacillus abyssi</name>
    <dbReference type="NCBI Taxonomy" id="1340531"/>
    <lineage>
        <taxon>Bacteria</taxon>
        <taxon>Bacillati</taxon>
        <taxon>Bacillota</taxon>
        <taxon>Bacilli</taxon>
        <taxon>Bacillales</taxon>
        <taxon>Paenibacillaceae</taxon>
        <taxon>Paenibacillus</taxon>
    </lineage>
</organism>
<dbReference type="InterPro" id="IPR003660">
    <property type="entry name" value="HAMP_dom"/>
</dbReference>
<evidence type="ECO:0000256" key="7">
    <source>
        <dbReference type="ARBA" id="ARBA00022692"/>
    </source>
</evidence>
<evidence type="ECO:0000256" key="4">
    <source>
        <dbReference type="ARBA" id="ARBA00022475"/>
    </source>
</evidence>
<keyword evidence="7 14" id="KW-0812">Transmembrane</keyword>
<dbReference type="SUPFAM" id="SSF55874">
    <property type="entry name" value="ATPase domain of HSP90 chaperone/DNA topoisomerase II/histidine kinase"/>
    <property type="match status" value="1"/>
</dbReference>
<dbReference type="PANTHER" id="PTHR34220:SF11">
    <property type="entry name" value="SENSOR PROTEIN KINASE HPTS"/>
    <property type="match status" value="1"/>
</dbReference>
<evidence type="ECO:0000256" key="9">
    <source>
        <dbReference type="ARBA" id="ARBA00022777"/>
    </source>
</evidence>
<evidence type="ECO:0000256" key="11">
    <source>
        <dbReference type="ARBA" id="ARBA00022989"/>
    </source>
</evidence>
<evidence type="ECO:0000256" key="10">
    <source>
        <dbReference type="ARBA" id="ARBA00022840"/>
    </source>
</evidence>
<dbReference type="InterPro" id="IPR036890">
    <property type="entry name" value="HATPase_C_sf"/>
</dbReference>
<dbReference type="Gene3D" id="6.10.340.10">
    <property type="match status" value="1"/>
</dbReference>
<dbReference type="PANTHER" id="PTHR34220">
    <property type="entry name" value="SENSOR HISTIDINE KINASE YPDA"/>
    <property type="match status" value="1"/>
</dbReference>
<evidence type="ECO:0000256" key="12">
    <source>
        <dbReference type="ARBA" id="ARBA00023012"/>
    </source>
</evidence>
<evidence type="ECO:0000256" key="13">
    <source>
        <dbReference type="ARBA" id="ARBA00023136"/>
    </source>
</evidence>
<evidence type="ECO:0000313" key="17">
    <source>
        <dbReference type="Proteomes" id="UP000644756"/>
    </source>
</evidence>
<dbReference type="GO" id="GO:0005886">
    <property type="term" value="C:plasma membrane"/>
    <property type="evidence" value="ECO:0007669"/>
    <property type="project" value="UniProtKB-SubCell"/>
</dbReference>
<dbReference type="InterPro" id="IPR050640">
    <property type="entry name" value="Bact_2-comp_sensor_kinase"/>
</dbReference>
<dbReference type="GO" id="GO:0000155">
    <property type="term" value="F:phosphorelay sensor kinase activity"/>
    <property type="evidence" value="ECO:0007669"/>
    <property type="project" value="InterPro"/>
</dbReference>
<dbReference type="Proteomes" id="UP000644756">
    <property type="component" value="Unassembled WGS sequence"/>
</dbReference>
<dbReference type="InterPro" id="IPR010559">
    <property type="entry name" value="Sig_transdc_His_kin_internal"/>
</dbReference>
<keyword evidence="5" id="KW-0597">Phosphoprotein</keyword>
<name>A0A917CLD0_9BACL</name>
<dbReference type="RefSeq" id="WP_188528712.1">
    <property type="nucleotide sequence ID" value="NZ_BMGR01000001.1"/>
</dbReference>
<dbReference type="PRINTS" id="PR00344">
    <property type="entry name" value="BCTRLSENSOR"/>
</dbReference>
<keyword evidence="13 14" id="KW-0472">Membrane</keyword>
<dbReference type="SUPFAM" id="SSF158472">
    <property type="entry name" value="HAMP domain-like"/>
    <property type="match status" value="1"/>
</dbReference>
<feature type="transmembrane region" description="Helical" evidence="14">
    <location>
        <begin position="280"/>
        <end position="303"/>
    </location>
</feature>
<comment type="caution">
    <text evidence="16">The sequence shown here is derived from an EMBL/GenBank/DDBJ whole genome shotgun (WGS) entry which is preliminary data.</text>
</comment>
<sequence>MSKLTVMSCLLLCLSVFLESYLSYIQYTRDFQRQSSERVQQIIDQAALNIDTYLDDLYRLTLSPYRNAGIMKALEEPPGETELEQLEKRRLIENYLDEIMIYPREDILRVSIVTDHIYSSARLPTNLVPDESLEAYDWYKQALASQEYIFVPARNNEFVRSKGSVEVFSVIKQLRSISNTQNILGVIKADANYNAIVEIVDRAEMGWGGGLFILDEYNEFIYASDETHKGTALSALSQDIPNNDNYLYNTSAIPRTNWKIVAVNSVQEMNREAIQTRNRALMFSIGSALVFILLLMIYVRYFLKPLLSIVMLMKEVEIGKLDVTFQSSRRDEMGYLGSAFNRLVKRIGEMLQENTTLVREVYETKLLQQEAQINALFSQIQPHFIFNTLNMISLSIQSGKPDKANQHIHELSKILRSMSQWDKEIPLYKEVDLLHAYLSIQSSRYEGRLSYHIAVDRALERYPVPALLLQPLVENAVLHGCERKKGPTTITVTAEIVQNRVVFAVKDDGQGIDMETLHRLQRKVDGLEEDSGGNGSSSGIGLVNVNQRIKVRYGQEYGLSISSSIHEGTTVVLTIPNMAPKEACDV</sequence>
<evidence type="ECO:0000256" key="5">
    <source>
        <dbReference type="ARBA" id="ARBA00022553"/>
    </source>
</evidence>
<dbReference type="SMART" id="SM00304">
    <property type="entry name" value="HAMP"/>
    <property type="match status" value="1"/>
</dbReference>
<keyword evidence="8" id="KW-0547">Nucleotide-binding</keyword>
<keyword evidence="11 14" id="KW-1133">Transmembrane helix</keyword>
<dbReference type="EC" id="2.7.13.3" evidence="3"/>
<reference evidence="16" key="1">
    <citation type="journal article" date="2014" name="Int. J. Syst. Evol. Microbiol.">
        <title>Complete genome sequence of Corynebacterium casei LMG S-19264T (=DSM 44701T), isolated from a smear-ripened cheese.</title>
        <authorList>
            <consortium name="US DOE Joint Genome Institute (JGI-PGF)"/>
            <person name="Walter F."/>
            <person name="Albersmeier A."/>
            <person name="Kalinowski J."/>
            <person name="Ruckert C."/>
        </authorList>
    </citation>
    <scope>NUCLEOTIDE SEQUENCE</scope>
    <source>
        <strain evidence="16">CGMCC 1.12987</strain>
    </source>
</reference>
<feature type="domain" description="HAMP" evidence="15">
    <location>
        <begin position="300"/>
        <end position="352"/>
    </location>
</feature>
<evidence type="ECO:0000256" key="8">
    <source>
        <dbReference type="ARBA" id="ARBA00022741"/>
    </source>
</evidence>
<dbReference type="Gene3D" id="3.30.450.20">
    <property type="entry name" value="PAS domain"/>
    <property type="match status" value="1"/>
</dbReference>
<keyword evidence="12" id="KW-0902">Two-component regulatory system</keyword>
<dbReference type="Pfam" id="PF00672">
    <property type="entry name" value="HAMP"/>
    <property type="match status" value="1"/>
</dbReference>
<evidence type="ECO:0000256" key="14">
    <source>
        <dbReference type="SAM" id="Phobius"/>
    </source>
</evidence>
<dbReference type="Pfam" id="PF02518">
    <property type="entry name" value="HATPase_c"/>
    <property type="match status" value="1"/>
</dbReference>
<proteinExistence type="predicted"/>
<gene>
    <name evidence="16" type="ORF">GCM10010916_05350</name>
</gene>
<dbReference type="InterPro" id="IPR033479">
    <property type="entry name" value="dCache_1"/>
</dbReference>
<keyword evidence="10" id="KW-0067">ATP-binding</keyword>
<accession>A0A917CLD0</accession>
<evidence type="ECO:0000256" key="6">
    <source>
        <dbReference type="ARBA" id="ARBA00022679"/>
    </source>
</evidence>
<keyword evidence="6" id="KW-0808">Transferase</keyword>
<dbReference type="Gene3D" id="3.30.565.10">
    <property type="entry name" value="Histidine kinase-like ATPase, C-terminal domain"/>
    <property type="match status" value="1"/>
</dbReference>
<keyword evidence="4" id="KW-1003">Cell membrane</keyword>
<dbReference type="SMART" id="SM00387">
    <property type="entry name" value="HATPase_c"/>
    <property type="match status" value="1"/>
</dbReference>
<dbReference type="AlphaFoldDB" id="A0A917CLD0"/>
<dbReference type="EMBL" id="BMGR01000001">
    <property type="protein sequence ID" value="GGF90956.1"/>
    <property type="molecule type" value="Genomic_DNA"/>
</dbReference>
<keyword evidence="17" id="KW-1185">Reference proteome</keyword>
<evidence type="ECO:0000256" key="1">
    <source>
        <dbReference type="ARBA" id="ARBA00000085"/>
    </source>
</evidence>